<organism evidence="3 4">
    <name type="scientific">Megasphaera intestinihominis</name>
    <dbReference type="NCBI Taxonomy" id="3133159"/>
    <lineage>
        <taxon>Bacteria</taxon>
        <taxon>Bacillati</taxon>
        <taxon>Bacillota</taxon>
        <taxon>Negativicutes</taxon>
        <taxon>Veillonellales</taxon>
        <taxon>Veillonellaceae</taxon>
        <taxon>Megasphaera</taxon>
    </lineage>
</organism>
<protein>
    <submittedName>
        <fullName evidence="3">Zinc-ribbon domain-containing protein</fullName>
    </submittedName>
</protein>
<reference evidence="3 4" key="1">
    <citation type="submission" date="2024-03" db="EMBL/GenBank/DDBJ databases">
        <title>Human intestinal bacterial collection.</title>
        <authorList>
            <person name="Pauvert C."/>
            <person name="Hitch T.C.A."/>
            <person name="Clavel T."/>
        </authorList>
    </citation>
    <scope>NUCLEOTIDE SEQUENCE [LARGE SCALE GENOMIC DNA]</scope>
    <source>
        <strain evidence="3 4">CLA-AA-H81</strain>
    </source>
</reference>
<dbReference type="InterPro" id="IPR025874">
    <property type="entry name" value="DZR"/>
</dbReference>
<dbReference type="Pfam" id="PF12773">
    <property type="entry name" value="DZR"/>
    <property type="match status" value="1"/>
</dbReference>
<dbReference type="Proteomes" id="UP001433088">
    <property type="component" value="Unassembled WGS sequence"/>
</dbReference>
<evidence type="ECO:0000256" key="1">
    <source>
        <dbReference type="SAM" id="Phobius"/>
    </source>
</evidence>
<dbReference type="CDD" id="cd15489">
    <property type="entry name" value="PHD_SF"/>
    <property type="match status" value="1"/>
</dbReference>
<feature type="domain" description="DZANK-type" evidence="2">
    <location>
        <begin position="293"/>
        <end position="335"/>
    </location>
</feature>
<feature type="transmembrane region" description="Helical" evidence="1">
    <location>
        <begin position="119"/>
        <end position="137"/>
    </location>
</feature>
<proteinExistence type="predicted"/>
<comment type="caution">
    <text evidence="3">The sequence shown here is derived from an EMBL/GenBank/DDBJ whole genome shotgun (WGS) entry which is preliminary data.</text>
</comment>
<evidence type="ECO:0000313" key="3">
    <source>
        <dbReference type="EMBL" id="MEQ2421416.1"/>
    </source>
</evidence>
<keyword evidence="1" id="KW-0812">Transmembrane</keyword>
<feature type="transmembrane region" description="Helical" evidence="1">
    <location>
        <begin position="185"/>
        <end position="207"/>
    </location>
</feature>
<accession>A0ABV1CTD5</accession>
<gene>
    <name evidence="3" type="ORF">WMO23_01525</name>
</gene>
<sequence length="683" mass="75595">MDSLGYFGKWFPTEHKKYTAIIAMMYVGVVTTVLGVLFEIALRGLAMIGLFGGPAGVRRTMDVLTFFSGLNTLVTLALLVIMIYLLYKTRALAYLLKMFLGYFVVDLLLILIAEIFNGTVAAILCILGIIATIYVNRKRWHYISQYRRYIYYVILSWLVSALCTAAVVGHIVYSMTQLMFGMTRGGYGTFIGYAVLLVLVWMIPVFCQHYIYRREERLGTSFYQAFRLMCTVPMTALFFIFGISSLASIGTLSGENMFTSFNFDDTGDNQANHQNDENAMSTQNVNGVNEKYCPHCGRPVAADAAFCSHCGKPVHTCPQCHQPVDPSAKFCPSCGAPLQVLQAQYGHLTNRTAVQQEEKVVQPESRPAVHPVVMPQREKKEVPLKAQLQEHRNLFIALACVLVVAIAGGIWYAHEQKALPAQGSTVSSQLVKTADSELSLNGVYLDQSWDEAKDGLGRELSTSDSKDGAVHHKFTDMDVVVKDDKVIMLTSSSPAAQSKRGIHQGSSLDDVVNAYGDDYQASEYGAQIHYEYTFKTDDGKQGILRFAVSKNSQTVEYISVRLADEKTDGAKQAFLAYHKAISNHDLQDAFQMLTGEFQNSVGGYDGYAPGYANTLSSDVSNLRKIASGSDKTTFSFTLKARDRIPGSAKVKVQYFNGQVTMVKDGNTWKISDMSAKKTGEHVE</sequence>
<keyword evidence="1" id="KW-0472">Membrane</keyword>
<keyword evidence="1" id="KW-1133">Transmembrane helix</keyword>
<evidence type="ECO:0000259" key="2">
    <source>
        <dbReference type="Pfam" id="PF12773"/>
    </source>
</evidence>
<feature type="transmembrane region" description="Helical" evidence="1">
    <location>
        <begin position="149"/>
        <end position="173"/>
    </location>
</feature>
<feature type="transmembrane region" description="Helical" evidence="1">
    <location>
        <begin position="21"/>
        <end position="51"/>
    </location>
</feature>
<dbReference type="RefSeq" id="WP_020311367.1">
    <property type="nucleotide sequence ID" value="NZ_JBBMEU010000004.1"/>
</dbReference>
<dbReference type="EMBL" id="JBBMEU010000004">
    <property type="protein sequence ID" value="MEQ2421416.1"/>
    <property type="molecule type" value="Genomic_DNA"/>
</dbReference>
<evidence type="ECO:0000313" key="4">
    <source>
        <dbReference type="Proteomes" id="UP001433088"/>
    </source>
</evidence>
<feature type="transmembrane region" description="Helical" evidence="1">
    <location>
        <begin position="63"/>
        <end position="87"/>
    </location>
</feature>
<feature type="transmembrane region" description="Helical" evidence="1">
    <location>
        <begin position="228"/>
        <end position="249"/>
    </location>
</feature>
<keyword evidence="4" id="KW-1185">Reference proteome</keyword>
<name>A0ABV1CTD5_9FIRM</name>